<evidence type="ECO:0000256" key="5">
    <source>
        <dbReference type="ARBA" id="ARBA00023163"/>
    </source>
</evidence>
<dbReference type="PROSITE" id="PS51755">
    <property type="entry name" value="OMPR_PHOB"/>
    <property type="match status" value="1"/>
</dbReference>
<dbReference type="PANTHER" id="PTHR48111">
    <property type="entry name" value="REGULATOR OF RPOS"/>
    <property type="match status" value="1"/>
</dbReference>
<dbReference type="PROSITE" id="PS50110">
    <property type="entry name" value="RESPONSE_REGULATORY"/>
    <property type="match status" value="1"/>
</dbReference>
<dbReference type="EMBL" id="JAAOIW010000009">
    <property type="protein sequence ID" value="NHN32817.1"/>
    <property type="molecule type" value="Genomic_DNA"/>
</dbReference>
<dbReference type="SUPFAM" id="SSF52172">
    <property type="entry name" value="CheY-like"/>
    <property type="match status" value="1"/>
</dbReference>
<keyword evidence="1 6" id="KW-0597">Phosphoprotein</keyword>
<reference evidence="10" key="1">
    <citation type="submission" date="2020-03" db="EMBL/GenBank/DDBJ databases">
        <title>Draft sequencing of Paenibacilllus sp. S3N08.</title>
        <authorList>
            <person name="Kim D.-U."/>
        </authorList>
    </citation>
    <scope>NUCLEOTIDE SEQUENCE</scope>
    <source>
        <strain evidence="10">S3N08</strain>
    </source>
</reference>
<sequence>MKILLAEDDPRLGKLISQMLKKKEGYLTDWVTTGEDVYEYAISSTYDVIILDWMMPGGDGIQTCKKLRNKGYEGAILMLTAKDTLENKVEGLESGADDYLIKPFEFEELIARLRTLQRRNFAPLQDEVITVQGMSLNRSNQTVCCNEKDAIQLSPREFQLMDFLLQNPGRVLTRDLLLDRIWGLSADVNEKIVDATVKHIRKKLGKEFIQSVRGVGYKIDG</sequence>
<gene>
    <name evidence="10" type="ORF">G9U52_23640</name>
</gene>
<organism evidence="10 11">
    <name type="scientific">Paenibacillus agricola</name>
    <dbReference type="NCBI Taxonomy" id="2716264"/>
    <lineage>
        <taxon>Bacteria</taxon>
        <taxon>Bacillati</taxon>
        <taxon>Bacillota</taxon>
        <taxon>Bacilli</taxon>
        <taxon>Bacillales</taxon>
        <taxon>Paenibacillaceae</taxon>
        <taxon>Paenibacillus</taxon>
    </lineage>
</organism>
<dbReference type="Gene3D" id="6.10.250.690">
    <property type="match status" value="1"/>
</dbReference>
<feature type="DNA-binding region" description="OmpR/PhoB-type" evidence="7">
    <location>
        <begin position="126"/>
        <end position="221"/>
    </location>
</feature>
<dbReference type="InterPro" id="IPR011006">
    <property type="entry name" value="CheY-like_superfamily"/>
</dbReference>
<dbReference type="Proteomes" id="UP001165962">
    <property type="component" value="Unassembled WGS sequence"/>
</dbReference>
<dbReference type="SMART" id="SM00448">
    <property type="entry name" value="REC"/>
    <property type="match status" value="1"/>
</dbReference>
<evidence type="ECO:0000256" key="1">
    <source>
        <dbReference type="ARBA" id="ARBA00022553"/>
    </source>
</evidence>
<feature type="domain" description="OmpR/PhoB-type" evidence="9">
    <location>
        <begin position="126"/>
        <end position="221"/>
    </location>
</feature>
<protein>
    <submittedName>
        <fullName evidence="10">Response regulator transcription factor</fullName>
    </submittedName>
</protein>
<dbReference type="InterPro" id="IPR001867">
    <property type="entry name" value="OmpR/PhoB-type_DNA-bd"/>
</dbReference>
<name>A0ABX0JD87_9BACL</name>
<keyword evidence="11" id="KW-1185">Reference proteome</keyword>
<evidence type="ECO:0000313" key="10">
    <source>
        <dbReference type="EMBL" id="NHN32817.1"/>
    </source>
</evidence>
<dbReference type="InterPro" id="IPR001789">
    <property type="entry name" value="Sig_transdc_resp-reg_receiver"/>
</dbReference>
<evidence type="ECO:0000256" key="2">
    <source>
        <dbReference type="ARBA" id="ARBA00023012"/>
    </source>
</evidence>
<dbReference type="Gene3D" id="3.40.50.2300">
    <property type="match status" value="1"/>
</dbReference>
<feature type="domain" description="Response regulatory" evidence="8">
    <location>
        <begin position="2"/>
        <end position="117"/>
    </location>
</feature>
<dbReference type="InterPro" id="IPR016032">
    <property type="entry name" value="Sig_transdc_resp-reg_C-effctor"/>
</dbReference>
<dbReference type="Gene3D" id="1.10.10.10">
    <property type="entry name" value="Winged helix-like DNA-binding domain superfamily/Winged helix DNA-binding domain"/>
    <property type="match status" value="1"/>
</dbReference>
<evidence type="ECO:0000256" key="4">
    <source>
        <dbReference type="ARBA" id="ARBA00023125"/>
    </source>
</evidence>
<evidence type="ECO:0000313" key="11">
    <source>
        <dbReference type="Proteomes" id="UP001165962"/>
    </source>
</evidence>
<feature type="modified residue" description="4-aspartylphosphate" evidence="6">
    <location>
        <position position="52"/>
    </location>
</feature>
<dbReference type="InterPro" id="IPR036388">
    <property type="entry name" value="WH-like_DNA-bd_sf"/>
</dbReference>
<dbReference type="SUPFAM" id="SSF46894">
    <property type="entry name" value="C-terminal effector domain of the bipartite response regulators"/>
    <property type="match status" value="1"/>
</dbReference>
<dbReference type="PANTHER" id="PTHR48111:SF22">
    <property type="entry name" value="REGULATOR OF RPOS"/>
    <property type="match status" value="1"/>
</dbReference>
<evidence type="ECO:0000259" key="8">
    <source>
        <dbReference type="PROSITE" id="PS50110"/>
    </source>
</evidence>
<dbReference type="CDD" id="cd00383">
    <property type="entry name" value="trans_reg_C"/>
    <property type="match status" value="1"/>
</dbReference>
<dbReference type="CDD" id="cd17624">
    <property type="entry name" value="REC_OmpR_PmrA-like"/>
    <property type="match status" value="1"/>
</dbReference>
<keyword evidence="3" id="KW-0805">Transcription regulation</keyword>
<dbReference type="SMART" id="SM00862">
    <property type="entry name" value="Trans_reg_C"/>
    <property type="match status" value="1"/>
</dbReference>
<evidence type="ECO:0000259" key="9">
    <source>
        <dbReference type="PROSITE" id="PS51755"/>
    </source>
</evidence>
<accession>A0ABX0JD87</accession>
<dbReference type="Pfam" id="PF00486">
    <property type="entry name" value="Trans_reg_C"/>
    <property type="match status" value="1"/>
</dbReference>
<keyword evidence="5" id="KW-0804">Transcription</keyword>
<evidence type="ECO:0000256" key="7">
    <source>
        <dbReference type="PROSITE-ProRule" id="PRU01091"/>
    </source>
</evidence>
<comment type="caution">
    <text evidence="10">The sequence shown here is derived from an EMBL/GenBank/DDBJ whole genome shotgun (WGS) entry which is preliminary data.</text>
</comment>
<proteinExistence type="predicted"/>
<evidence type="ECO:0000256" key="6">
    <source>
        <dbReference type="PROSITE-ProRule" id="PRU00169"/>
    </source>
</evidence>
<keyword evidence="2" id="KW-0902">Two-component regulatory system</keyword>
<dbReference type="Pfam" id="PF00072">
    <property type="entry name" value="Response_reg"/>
    <property type="match status" value="1"/>
</dbReference>
<keyword evidence="4 7" id="KW-0238">DNA-binding</keyword>
<dbReference type="InterPro" id="IPR039420">
    <property type="entry name" value="WalR-like"/>
</dbReference>
<evidence type="ECO:0000256" key="3">
    <source>
        <dbReference type="ARBA" id="ARBA00023015"/>
    </source>
</evidence>
<dbReference type="RefSeq" id="WP_166153110.1">
    <property type="nucleotide sequence ID" value="NZ_JAAOIW010000009.1"/>
</dbReference>